<dbReference type="Gene3D" id="1.10.150.130">
    <property type="match status" value="1"/>
</dbReference>
<gene>
    <name evidence="12" type="ORF">OH806_16375</name>
</gene>
<reference evidence="12" key="1">
    <citation type="submission" date="2022-10" db="EMBL/GenBank/DDBJ databases">
        <title>Chryseobacterium babae sp. nov. isolated from the gut of the beetle Oryctes rhinoceros, and Chryseobacterium kimseyorum sp. nov., isolated from a stick insect rearing cage.</title>
        <authorList>
            <person name="Shelomi M."/>
            <person name="Han C.-J."/>
            <person name="Chen W.-M."/>
            <person name="Chen H.-K."/>
            <person name="Liaw S.-J."/>
            <person name="Muhle E."/>
            <person name="Clermont D."/>
        </authorList>
    </citation>
    <scope>NUCLEOTIDE SEQUENCE</scope>
    <source>
        <strain evidence="12">WLa1L2M3</strain>
    </source>
</reference>
<evidence type="ECO:0000256" key="2">
    <source>
        <dbReference type="ARBA" id="ARBA00022490"/>
    </source>
</evidence>
<dbReference type="EMBL" id="JAPDHV010000011">
    <property type="protein sequence ID" value="MCW3162849.1"/>
    <property type="molecule type" value="Genomic_DNA"/>
</dbReference>
<dbReference type="InterPro" id="IPR011010">
    <property type="entry name" value="DNA_brk_join_enz"/>
</dbReference>
<organism evidence="12 13">
    <name type="scientific">Chryseobacterium oryctis</name>
    <dbReference type="NCBI Taxonomy" id="2952618"/>
    <lineage>
        <taxon>Bacteria</taxon>
        <taxon>Pseudomonadati</taxon>
        <taxon>Bacteroidota</taxon>
        <taxon>Flavobacteriia</taxon>
        <taxon>Flavobacteriales</taxon>
        <taxon>Weeksellaceae</taxon>
        <taxon>Chryseobacterium group</taxon>
        <taxon>Chryseobacterium</taxon>
    </lineage>
</organism>
<evidence type="ECO:0000256" key="6">
    <source>
        <dbReference type="ARBA" id="ARBA00023125"/>
    </source>
</evidence>
<feature type="domain" description="Core-binding (CB)" evidence="11">
    <location>
        <begin position="1"/>
        <end position="78"/>
    </location>
</feature>
<dbReference type="PANTHER" id="PTHR30349:SF77">
    <property type="entry name" value="TYROSINE RECOMBINASE XERC"/>
    <property type="match status" value="1"/>
</dbReference>
<evidence type="ECO:0000256" key="9">
    <source>
        <dbReference type="PROSITE-ProRule" id="PRU01248"/>
    </source>
</evidence>
<evidence type="ECO:0000313" key="13">
    <source>
        <dbReference type="Proteomes" id="UP001163719"/>
    </source>
</evidence>
<dbReference type="Gene3D" id="1.10.443.10">
    <property type="entry name" value="Intergrase catalytic core"/>
    <property type="match status" value="1"/>
</dbReference>
<dbReference type="InterPro" id="IPR013762">
    <property type="entry name" value="Integrase-like_cat_sf"/>
</dbReference>
<keyword evidence="7" id="KW-0233">DNA recombination</keyword>
<keyword evidence="2" id="KW-0963">Cytoplasm</keyword>
<keyword evidence="5" id="KW-0229">DNA integration</keyword>
<keyword evidence="3" id="KW-0132">Cell division</keyword>
<feature type="domain" description="Tyr recombinase" evidence="10">
    <location>
        <begin position="100"/>
        <end position="294"/>
    </location>
</feature>
<dbReference type="InterPro" id="IPR044068">
    <property type="entry name" value="CB"/>
</dbReference>
<evidence type="ECO:0000259" key="10">
    <source>
        <dbReference type="PROSITE" id="PS51898"/>
    </source>
</evidence>
<accession>A0ABT3HST2</accession>
<evidence type="ECO:0000259" key="11">
    <source>
        <dbReference type="PROSITE" id="PS51900"/>
    </source>
</evidence>
<dbReference type="Proteomes" id="UP001163719">
    <property type="component" value="Unassembled WGS sequence"/>
</dbReference>
<name>A0ABT3HST2_9FLAO</name>
<dbReference type="PROSITE" id="PS51900">
    <property type="entry name" value="CB"/>
    <property type="match status" value="1"/>
</dbReference>
<comment type="caution">
    <text evidence="12">The sequence shown here is derived from an EMBL/GenBank/DDBJ whole genome shotgun (WGS) entry which is preliminary data.</text>
</comment>
<evidence type="ECO:0000256" key="5">
    <source>
        <dbReference type="ARBA" id="ARBA00022908"/>
    </source>
</evidence>
<dbReference type="SUPFAM" id="SSF56349">
    <property type="entry name" value="DNA breaking-rejoining enzymes"/>
    <property type="match status" value="1"/>
</dbReference>
<evidence type="ECO:0000256" key="4">
    <source>
        <dbReference type="ARBA" id="ARBA00022829"/>
    </source>
</evidence>
<dbReference type="PROSITE" id="PS51898">
    <property type="entry name" value="TYR_RECOMBINASE"/>
    <property type="match status" value="1"/>
</dbReference>
<proteinExistence type="predicted"/>
<keyword evidence="4" id="KW-0159">Chromosome partition</keyword>
<dbReference type="Pfam" id="PF02899">
    <property type="entry name" value="Phage_int_SAM_1"/>
    <property type="match status" value="1"/>
</dbReference>
<keyword evidence="13" id="KW-1185">Reference proteome</keyword>
<dbReference type="InterPro" id="IPR050090">
    <property type="entry name" value="Tyrosine_recombinase_XerCD"/>
</dbReference>
<keyword evidence="8" id="KW-0131">Cell cycle</keyword>
<dbReference type="InterPro" id="IPR002104">
    <property type="entry name" value="Integrase_catalytic"/>
</dbReference>
<evidence type="ECO:0000313" key="12">
    <source>
        <dbReference type="EMBL" id="MCW3162849.1"/>
    </source>
</evidence>
<evidence type="ECO:0000256" key="1">
    <source>
        <dbReference type="ARBA" id="ARBA00004496"/>
    </source>
</evidence>
<dbReference type="RefSeq" id="WP_264744764.1">
    <property type="nucleotide sequence ID" value="NZ_JAPDHV010000011.1"/>
</dbReference>
<dbReference type="PANTHER" id="PTHR30349">
    <property type="entry name" value="PHAGE INTEGRASE-RELATED"/>
    <property type="match status" value="1"/>
</dbReference>
<evidence type="ECO:0000256" key="8">
    <source>
        <dbReference type="ARBA" id="ARBA00023306"/>
    </source>
</evidence>
<protein>
    <recommendedName>
        <fullName evidence="14">Core-binding (CB) domain-containing protein</fullName>
    </recommendedName>
</protein>
<comment type="subcellular location">
    <subcellularLocation>
        <location evidence="1">Cytoplasm</location>
    </subcellularLocation>
</comment>
<evidence type="ECO:0000256" key="7">
    <source>
        <dbReference type="ARBA" id="ARBA00023172"/>
    </source>
</evidence>
<dbReference type="InterPro" id="IPR004107">
    <property type="entry name" value="Integrase_SAM-like_N"/>
</dbReference>
<sequence>MKEFLHYLKEHYHYAERTVTEKENHILLWKSKCSRKQNFDTVTTQELLNIIELLQKKYSLNTINNHIKTVEQYFDYLQLKGKRKDHPLKNFRIKTPKRPLITGFLTEDELNEIYTRFTNRKYQIQKFDIYGKRDKIILGLIIYQALSSGCLRELELKNIDLEKGLIRVPKATENRFNERILPLEASQILDIYHYIKQTRPQLVKLLKTNTETEKLFVTDRNTKFSNITTEIRKKIEIQNLQQIRNSRINLWLKQYNLREVQYKAGFKCIRSLEYFNQSELENLKQELEKFLFIK</sequence>
<evidence type="ECO:0000256" key="3">
    <source>
        <dbReference type="ARBA" id="ARBA00022618"/>
    </source>
</evidence>
<evidence type="ECO:0008006" key="14">
    <source>
        <dbReference type="Google" id="ProtNLM"/>
    </source>
</evidence>
<keyword evidence="6 9" id="KW-0238">DNA-binding</keyword>
<dbReference type="InterPro" id="IPR010998">
    <property type="entry name" value="Integrase_recombinase_N"/>
</dbReference>